<evidence type="ECO:0000256" key="1">
    <source>
        <dbReference type="SAM" id="MobiDB-lite"/>
    </source>
</evidence>
<comment type="caution">
    <text evidence="2">The sequence shown here is derived from an EMBL/GenBank/DDBJ whole genome shotgun (WGS) entry which is preliminary data.</text>
</comment>
<dbReference type="AlphaFoldDB" id="A0A4Y2UM34"/>
<dbReference type="EMBL" id="BGPR01038142">
    <property type="protein sequence ID" value="GBO13928.1"/>
    <property type="molecule type" value="Genomic_DNA"/>
</dbReference>
<gene>
    <name evidence="2" type="ORF">AVEN_219871_1</name>
</gene>
<sequence>MATTAVSSLRLPILPGEEPPRPPHGPTRAPTPQDSGYSAMQLLRRSRARSTASSTNTSHIAVMAGSRATFILMTGSISCGRGLTETGDGHWDLTLSSRVNVVTNLNQIIPNGNASHTPCA</sequence>
<keyword evidence="3" id="KW-1185">Reference proteome</keyword>
<dbReference type="Proteomes" id="UP000499080">
    <property type="component" value="Unassembled WGS sequence"/>
</dbReference>
<evidence type="ECO:0000313" key="3">
    <source>
        <dbReference type="Proteomes" id="UP000499080"/>
    </source>
</evidence>
<accession>A0A4Y2UM34</accession>
<organism evidence="2 3">
    <name type="scientific">Araneus ventricosus</name>
    <name type="common">Orbweaver spider</name>
    <name type="synonym">Epeira ventricosa</name>
    <dbReference type="NCBI Taxonomy" id="182803"/>
    <lineage>
        <taxon>Eukaryota</taxon>
        <taxon>Metazoa</taxon>
        <taxon>Ecdysozoa</taxon>
        <taxon>Arthropoda</taxon>
        <taxon>Chelicerata</taxon>
        <taxon>Arachnida</taxon>
        <taxon>Araneae</taxon>
        <taxon>Araneomorphae</taxon>
        <taxon>Entelegynae</taxon>
        <taxon>Araneoidea</taxon>
        <taxon>Araneidae</taxon>
        <taxon>Araneus</taxon>
    </lineage>
</organism>
<name>A0A4Y2UM34_ARAVE</name>
<feature type="region of interest" description="Disordered" evidence="1">
    <location>
        <begin position="1"/>
        <end position="35"/>
    </location>
</feature>
<reference evidence="2 3" key="1">
    <citation type="journal article" date="2019" name="Sci. Rep.">
        <title>Orb-weaving spider Araneus ventricosus genome elucidates the spidroin gene catalogue.</title>
        <authorList>
            <person name="Kono N."/>
            <person name="Nakamura H."/>
            <person name="Ohtoshi R."/>
            <person name="Moran D.A.P."/>
            <person name="Shinohara A."/>
            <person name="Yoshida Y."/>
            <person name="Fujiwara M."/>
            <person name="Mori M."/>
            <person name="Tomita M."/>
            <person name="Arakawa K."/>
        </authorList>
    </citation>
    <scope>NUCLEOTIDE SEQUENCE [LARGE SCALE GENOMIC DNA]</scope>
</reference>
<proteinExistence type="predicted"/>
<protein>
    <submittedName>
        <fullName evidence="2">Uncharacterized protein</fullName>
    </submittedName>
</protein>
<evidence type="ECO:0000313" key="2">
    <source>
        <dbReference type="EMBL" id="GBO13928.1"/>
    </source>
</evidence>